<organism evidence="2 3">
    <name type="scientific">Lentzea fradiae</name>
    <dbReference type="NCBI Taxonomy" id="200378"/>
    <lineage>
        <taxon>Bacteria</taxon>
        <taxon>Bacillati</taxon>
        <taxon>Actinomycetota</taxon>
        <taxon>Actinomycetes</taxon>
        <taxon>Pseudonocardiales</taxon>
        <taxon>Pseudonocardiaceae</taxon>
        <taxon>Lentzea</taxon>
    </lineage>
</organism>
<accession>A0A1G8AX33</accession>
<keyword evidence="1" id="KW-0472">Membrane</keyword>
<protein>
    <submittedName>
        <fullName evidence="2">Uncharacterized protein</fullName>
    </submittedName>
</protein>
<keyword evidence="1" id="KW-0812">Transmembrane</keyword>
<evidence type="ECO:0000256" key="1">
    <source>
        <dbReference type="SAM" id="Phobius"/>
    </source>
</evidence>
<gene>
    <name evidence="2" type="ORF">SAMN05216553_118162</name>
</gene>
<dbReference type="EMBL" id="FNCC01000018">
    <property type="protein sequence ID" value="SDH25427.1"/>
    <property type="molecule type" value="Genomic_DNA"/>
</dbReference>
<dbReference type="RefSeq" id="WP_090058046.1">
    <property type="nucleotide sequence ID" value="NZ_FNCC01000018.1"/>
</dbReference>
<proteinExistence type="predicted"/>
<keyword evidence="3" id="KW-1185">Reference proteome</keyword>
<name>A0A1G8AX33_9PSEU</name>
<dbReference type="Proteomes" id="UP000199623">
    <property type="component" value="Unassembled WGS sequence"/>
</dbReference>
<dbReference type="STRING" id="200378.SAMN05216553_118162"/>
<feature type="transmembrane region" description="Helical" evidence="1">
    <location>
        <begin position="6"/>
        <end position="28"/>
    </location>
</feature>
<reference evidence="3" key="1">
    <citation type="submission" date="2016-10" db="EMBL/GenBank/DDBJ databases">
        <authorList>
            <person name="Varghese N."/>
            <person name="Submissions S."/>
        </authorList>
    </citation>
    <scope>NUCLEOTIDE SEQUENCE [LARGE SCALE GENOMIC DNA]</scope>
    <source>
        <strain evidence="3">CGMCC 4.3506</strain>
    </source>
</reference>
<keyword evidence="1" id="KW-1133">Transmembrane helix</keyword>
<dbReference type="AlphaFoldDB" id="A0A1G8AX33"/>
<sequence>MFGTALIFTAVFVLGVLSVAALVVSWFITKTYGQHAGAGEGTMSVGELEERIKAEVEALVETTRPISPERPFPRSPVRLRDPAASVWTLPELVAA</sequence>
<evidence type="ECO:0000313" key="2">
    <source>
        <dbReference type="EMBL" id="SDH25427.1"/>
    </source>
</evidence>
<evidence type="ECO:0000313" key="3">
    <source>
        <dbReference type="Proteomes" id="UP000199623"/>
    </source>
</evidence>